<dbReference type="PROSITE" id="PS50275">
    <property type="entry name" value="SAC"/>
    <property type="match status" value="1"/>
</dbReference>
<dbReference type="InterPro" id="IPR002013">
    <property type="entry name" value="SAC_dom"/>
</dbReference>
<dbReference type="InterPro" id="IPR046985">
    <property type="entry name" value="IP5"/>
</dbReference>
<dbReference type="InterPro" id="IPR000300">
    <property type="entry name" value="IPPc"/>
</dbReference>
<dbReference type="EMBL" id="BTSX01000004">
    <property type="protein sequence ID" value="GMS95917.1"/>
    <property type="molecule type" value="Genomic_DNA"/>
</dbReference>
<dbReference type="GO" id="GO:0046856">
    <property type="term" value="P:phosphatidylinositol dephosphorylation"/>
    <property type="evidence" value="ECO:0007669"/>
    <property type="project" value="InterPro"/>
</dbReference>
<evidence type="ECO:0000256" key="2">
    <source>
        <dbReference type="ARBA" id="ARBA00008943"/>
    </source>
</evidence>
<dbReference type="Proteomes" id="UP001432027">
    <property type="component" value="Unassembled WGS sequence"/>
</dbReference>
<comment type="similarity">
    <text evidence="3">In the central section; belongs to the inositol 1,4,5-trisphosphate 5-phosphatase family.</text>
</comment>
<dbReference type="Gene3D" id="3.30.70.330">
    <property type="match status" value="1"/>
</dbReference>
<feature type="domain" description="SAC" evidence="7">
    <location>
        <begin position="153"/>
        <end position="470"/>
    </location>
</feature>
<dbReference type="AlphaFoldDB" id="A0AAV5TNT2"/>
<evidence type="ECO:0000313" key="8">
    <source>
        <dbReference type="EMBL" id="GMS95917.1"/>
    </source>
</evidence>
<dbReference type="Pfam" id="PF02383">
    <property type="entry name" value="Syja_N"/>
    <property type="match status" value="1"/>
</dbReference>
<evidence type="ECO:0000256" key="4">
    <source>
        <dbReference type="ARBA" id="ARBA00013044"/>
    </source>
</evidence>
<feature type="compositionally biased region" description="Low complexity" evidence="6">
    <location>
        <begin position="1124"/>
        <end position="1133"/>
    </location>
</feature>
<organism evidence="8 9">
    <name type="scientific">Pristionchus entomophagus</name>
    <dbReference type="NCBI Taxonomy" id="358040"/>
    <lineage>
        <taxon>Eukaryota</taxon>
        <taxon>Metazoa</taxon>
        <taxon>Ecdysozoa</taxon>
        <taxon>Nematoda</taxon>
        <taxon>Chromadorea</taxon>
        <taxon>Rhabditida</taxon>
        <taxon>Rhabditina</taxon>
        <taxon>Diplogasteromorpha</taxon>
        <taxon>Diplogasteroidea</taxon>
        <taxon>Neodiplogasteridae</taxon>
        <taxon>Pristionchus</taxon>
    </lineage>
</organism>
<dbReference type="EC" id="3.1.3.36" evidence="4"/>
<comment type="caution">
    <text evidence="8">The sequence shown here is derived from an EMBL/GenBank/DDBJ whole genome shotgun (WGS) entry which is preliminary data.</text>
</comment>
<gene>
    <name evidence="8" type="ORF">PENTCL1PPCAC_18092</name>
</gene>
<sequence length="1133" mass="125062">SESSLLLSHRQATFSTREWEWEEGEKKGKKKEMSVRGWRIWQKNDEGTMEILVEPPPRRDEVLVIVGNAVYTKDTATFDDDRRLYKKITDGYGIMGILRITPEDSVLVVVTGVVSVGKLKDDADILRVTSTEFIPLNMMATTGNDVDTRLPSLQRLISSGSFYFSASPSFDLTLSAQRRAEGGGSDFRFFWNRSLHFPLERHSIDSSLWFLKCMCGSVLVRTVYVGHRTARAAIVSRLSCERVGTRFNVRGANDLGAVANFVETEQLLVFEEEEVSFVQIRGSIPLFWDQPGLQVGSHKVKLRAFEASVPAYYRHFYQLRKLYEEVAVVTLLGSKEGERMLGDAFKTQHAKCAPDVPFIAFDYHAEMKSSRENIERLKRQIFPLAERHGYFHSKGGRVVRHQSGTMRTNCLDCLDRTNCVQTLLGLHMLCAQLEGLQIETTNANTFTRIEEVFKDVWQKNGDQCSIIYAGTGALEGKSKLKDASRSIARTIQNNLMDGSKQESFDLFLQGSAVPPVLFDRASNLLPTSLVQGNYYFREYPSAVENLLEQANYLTTSAPLTIFVGTWNVNGGKNMYNVAFRNEAKLGDWIFPHANLVSVSDMDSIPDIVAIGVEELVDLNASNIVKASTTNQRLWCEGLRKTLHEKAPYVLLGCEQLVGVCLFVFAKAALAPFLKDFSIASVKTGMGGATGNKGSVGLRLVVHSTSIVFVCSHFAAGQNEIRDRNEDYATAMRKLHFSGGRTIESHDVIFWFGDFNYRISMGGEEVKRAVRANQIDLIVGGDQLTAQKQAGMTFVGFEEGRLNFAPTYKYDTFSDDYDTSEKCRTPAWTDRVLWRETNWRGGMPKVQLRAYGRCELKTSDHRPVYALFTVDAQAVDWTKAEGVVEDVVGLMGPPDATVICSLVCPHDPLFPAALVDTVLDRVRELGVPVLATNRVGGDLWLFLESGESALAALSMDGLSIGPGQELAVRLRTPDWMDTVGPKISAHDPSAITFAGASVDAMGGDGNSLFNFDEEDEEVALTMLRMAPPERPRPPSVRSGGTPIRGEGGGSTPHRVPSGSSLANLDWPSDTSSSFGSLPTASPFEASWTSIPPPQQPSLTTLQPLGASPAVPPSIPSRPAPPPPRHGASPLMRHG</sequence>
<evidence type="ECO:0000256" key="3">
    <source>
        <dbReference type="ARBA" id="ARBA00009678"/>
    </source>
</evidence>
<keyword evidence="5" id="KW-0378">Hydrolase</keyword>
<reference evidence="8" key="1">
    <citation type="submission" date="2023-10" db="EMBL/GenBank/DDBJ databases">
        <title>Genome assembly of Pristionchus species.</title>
        <authorList>
            <person name="Yoshida K."/>
            <person name="Sommer R.J."/>
        </authorList>
    </citation>
    <scope>NUCLEOTIDE SEQUENCE</scope>
    <source>
        <strain evidence="8">RS0144</strain>
    </source>
</reference>
<proteinExistence type="inferred from homology"/>
<dbReference type="GO" id="GO:0048488">
    <property type="term" value="P:synaptic vesicle endocytosis"/>
    <property type="evidence" value="ECO:0007669"/>
    <property type="project" value="TreeGrafter"/>
</dbReference>
<dbReference type="PANTHER" id="PTHR11200">
    <property type="entry name" value="INOSITOL 5-PHOSPHATASE"/>
    <property type="match status" value="1"/>
</dbReference>
<evidence type="ECO:0000313" key="9">
    <source>
        <dbReference type="Proteomes" id="UP001432027"/>
    </source>
</evidence>
<dbReference type="FunFam" id="3.60.10.10:FF:000113">
    <property type="entry name" value="CRE-UNC-26 protein"/>
    <property type="match status" value="1"/>
</dbReference>
<accession>A0AAV5TNT2</accession>
<dbReference type="InterPro" id="IPR036691">
    <property type="entry name" value="Endo/exonu/phosph_ase_sf"/>
</dbReference>
<evidence type="ECO:0000259" key="7">
    <source>
        <dbReference type="PROSITE" id="PS50275"/>
    </source>
</evidence>
<keyword evidence="9" id="KW-1185">Reference proteome</keyword>
<feature type="non-terminal residue" evidence="8">
    <location>
        <position position="1"/>
    </location>
</feature>
<feature type="region of interest" description="Disordered" evidence="6">
    <location>
        <begin position="1023"/>
        <end position="1133"/>
    </location>
</feature>
<dbReference type="SUPFAM" id="SSF56219">
    <property type="entry name" value="DNase I-like"/>
    <property type="match status" value="1"/>
</dbReference>
<dbReference type="GO" id="GO:0098793">
    <property type="term" value="C:presynapse"/>
    <property type="evidence" value="ECO:0007669"/>
    <property type="project" value="GOC"/>
</dbReference>
<dbReference type="Gene3D" id="3.60.10.10">
    <property type="entry name" value="Endonuclease/exonuclease/phosphatase"/>
    <property type="match status" value="1"/>
</dbReference>
<comment type="similarity">
    <text evidence="2">Belongs to the synaptojanin family.</text>
</comment>
<dbReference type="InterPro" id="IPR015047">
    <property type="entry name" value="SYNJ1/2_RRM"/>
</dbReference>
<feature type="compositionally biased region" description="Low complexity" evidence="6">
    <location>
        <begin position="1095"/>
        <end position="1107"/>
    </location>
</feature>
<feature type="compositionally biased region" description="Pro residues" evidence="6">
    <location>
        <begin position="1108"/>
        <end position="1123"/>
    </location>
</feature>
<dbReference type="InterPro" id="IPR012677">
    <property type="entry name" value="Nucleotide-bd_a/b_plait_sf"/>
</dbReference>
<dbReference type="Pfam" id="PF22669">
    <property type="entry name" value="Exo_endo_phos2"/>
    <property type="match status" value="1"/>
</dbReference>
<dbReference type="SMART" id="SM00128">
    <property type="entry name" value="IPPc"/>
    <property type="match status" value="1"/>
</dbReference>
<evidence type="ECO:0000256" key="6">
    <source>
        <dbReference type="SAM" id="MobiDB-lite"/>
    </source>
</evidence>
<evidence type="ECO:0000256" key="5">
    <source>
        <dbReference type="ARBA" id="ARBA00022801"/>
    </source>
</evidence>
<feature type="compositionally biased region" description="Polar residues" evidence="6">
    <location>
        <begin position="1056"/>
        <end position="1078"/>
    </location>
</feature>
<protein>
    <recommendedName>
        <fullName evidence="4">phosphoinositide 5-phosphatase</fullName>
        <ecNumber evidence="4">3.1.3.36</ecNumber>
    </recommendedName>
</protein>
<dbReference type="Pfam" id="PF08952">
    <property type="entry name" value="DUF1866"/>
    <property type="match status" value="1"/>
</dbReference>
<comment type="catalytic activity">
    <reaction evidence="1">
        <text>a 1,2-diacyl-sn-glycero-3-phospho-(1D-myo-inositol-4,5-bisphosphate) + H2O = a 1,2-diacyl-sn-glycero-3-phospho-(1D-myo-inositol 4-phosphate) + phosphate</text>
        <dbReference type="Rhea" id="RHEA:22764"/>
        <dbReference type="ChEBI" id="CHEBI:15377"/>
        <dbReference type="ChEBI" id="CHEBI:43474"/>
        <dbReference type="ChEBI" id="CHEBI:58178"/>
        <dbReference type="ChEBI" id="CHEBI:58456"/>
        <dbReference type="EC" id="3.1.3.36"/>
    </reaction>
</comment>
<dbReference type="GO" id="GO:0004439">
    <property type="term" value="F:phosphatidylinositol-4,5-bisphosphate 5-phosphatase activity"/>
    <property type="evidence" value="ECO:0007669"/>
    <property type="project" value="UniProtKB-EC"/>
</dbReference>
<name>A0AAV5TNT2_9BILA</name>
<dbReference type="PANTHER" id="PTHR11200:SF257">
    <property type="entry name" value="PHOSPHOINOSITIDE 5-PHOSPHATASE"/>
    <property type="match status" value="1"/>
</dbReference>
<evidence type="ECO:0000256" key="1">
    <source>
        <dbReference type="ARBA" id="ARBA00001786"/>
    </source>
</evidence>
<dbReference type="SMART" id="SM01165">
    <property type="entry name" value="DUF1866"/>
    <property type="match status" value="1"/>
</dbReference>